<evidence type="ECO:0000313" key="3">
    <source>
        <dbReference type="Proteomes" id="UP000622604"/>
    </source>
</evidence>
<feature type="transmembrane region" description="Helical" evidence="1">
    <location>
        <begin position="81"/>
        <end position="100"/>
    </location>
</feature>
<reference evidence="2" key="1">
    <citation type="journal article" date="2014" name="Int. J. Syst. Evol. Microbiol.">
        <title>Complete genome sequence of Corynebacterium casei LMG S-19264T (=DSM 44701T), isolated from a smear-ripened cheese.</title>
        <authorList>
            <consortium name="US DOE Joint Genome Institute (JGI-PGF)"/>
            <person name="Walter F."/>
            <person name="Albersmeier A."/>
            <person name="Kalinowski J."/>
            <person name="Ruckert C."/>
        </authorList>
    </citation>
    <scope>NUCLEOTIDE SEQUENCE</scope>
    <source>
        <strain evidence="2">KCTC 32337</strain>
    </source>
</reference>
<keyword evidence="1" id="KW-0812">Transmembrane</keyword>
<dbReference type="Proteomes" id="UP000622604">
    <property type="component" value="Unassembled WGS sequence"/>
</dbReference>
<keyword evidence="1" id="KW-0472">Membrane</keyword>
<evidence type="ECO:0000256" key="1">
    <source>
        <dbReference type="SAM" id="Phobius"/>
    </source>
</evidence>
<comment type="caution">
    <text evidence="2">The sequence shown here is derived from an EMBL/GenBank/DDBJ whole genome shotgun (WGS) entry which is preliminary data.</text>
</comment>
<organism evidence="2 3">
    <name type="scientific">Paraglaciecola chathamensis</name>
    <dbReference type="NCBI Taxonomy" id="368405"/>
    <lineage>
        <taxon>Bacteria</taxon>
        <taxon>Pseudomonadati</taxon>
        <taxon>Pseudomonadota</taxon>
        <taxon>Gammaproteobacteria</taxon>
        <taxon>Alteromonadales</taxon>
        <taxon>Alteromonadaceae</taxon>
        <taxon>Paraglaciecola</taxon>
    </lineage>
</organism>
<sequence>MTKKIHHNMTVFEKYNASGNPRYFISILCFSISALSIFVLLTQAILQRSFSSQIVAAGVFILFWGVGVYQNREAENNFASCGQALLYAILGAGIAFVGWWL</sequence>
<dbReference type="EMBL" id="BMZC01000014">
    <property type="protein sequence ID" value="GGZ78305.1"/>
    <property type="molecule type" value="Genomic_DNA"/>
</dbReference>
<reference evidence="2" key="2">
    <citation type="submission" date="2020-09" db="EMBL/GenBank/DDBJ databases">
        <authorList>
            <person name="Sun Q."/>
            <person name="Kim S."/>
        </authorList>
    </citation>
    <scope>NUCLEOTIDE SEQUENCE</scope>
    <source>
        <strain evidence="2">KCTC 32337</strain>
    </source>
</reference>
<feature type="transmembrane region" description="Helical" evidence="1">
    <location>
        <begin position="23"/>
        <end position="46"/>
    </location>
</feature>
<evidence type="ECO:0000313" key="2">
    <source>
        <dbReference type="EMBL" id="GGZ78305.1"/>
    </source>
</evidence>
<protein>
    <submittedName>
        <fullName evidence="2">Uncharacterized protein</fullName>
    </submittedName>
</protein>
<gene>
    <name evidence="2" type="ORF">GCM10011274_40580</name>
</gene>
<feature type="transmembrane region" description="Helical" evidence="1">
    <location>
        <begin position="52"/>
        <end position="69"/>
    </location>
</feature>
<name>A0A8H9ID50_9ALTE</name>
<keyword evidence="1" id="KW-1133">Transmembrane helix</keyword>
<accession>A0A8H9ID50</accession>
<dbReference type="AlphaFoldDB" id="A0A8H9ID50"/>
<proteinExistence type="predicted"/>